<evidence type="ECO:0000256" key="6">
    <source>
        <dbReference type="PIRNR" id="PIRNR000077"/>
    </source>
</evidence>
<keyword evidence="5 7" id="KW-0676">Redox-active center</keyword>
<keyword evidence="10" id="KW-1185">Reference proteome</keyword>
<dbReference type="OrthoDB" id="1906716at2"/>
<dbReference type="KEGG" id="fwa:DCMF_23835"/>
<dbReference type="PIRSF" id="PIRSF000077">
    <property type="entry name" value="Thioredoxin"/>
    <property type="match status" value="1"/>
</dbReference>
<proteinExistence type="inferred from homology"/>
<feature type="domain" description="Thioredoxin" evidence="8">
    <location>
        <begin position="1"/>
        <end position="110"/>
    </location>
</feature>
<keyword evidence="3" id="KW-0249">Electron transport</keyword>
<dbReference type="PANTHER" id="PTHR45663:SF11">
    <property type="entry name" value="GEO12009P1"/>
    <property type="match status" value="1"/>
</dbReference>
<dbReference type="Pfam" id="PF00085">
    <property type="entry name" value="Thioredoxin"/>
    <property type="match status" value="1"/>
</dbReference>
<dbReference type="PROSITE" id="PS51352">
    <property type="entry name" value="THIOREDOXIN_2"/>
    <property type="match status" value="1"/>
</dbReference>
<feature type="disulfide bond" description="Redox-active" evidence="7">
    <location>
        <begin position="34"/>
        <end position="37"/>
    </location>
</feature>
<dbReference type="SUPFAM" id="SSF52833">
    <property type="entry name" value="Thioredoxin-like"/>
    <property type="match status" value="1"/>
</dbReference>
<evidence type="ECO:0000256" key="4">
    <source>
        <dbReference type="ARBA" id="ARBA00023157"/>
    </source>
</evidence>
<dbReference type="AlphaFoldDB" id="A0A3G1KY17"/>
<keyword evidence="4 7" id="KW-1015">Disulfide bond</keyword>
<dbReference type="GO" id="GO:0015035">
    <property type="term" value="F:protein-disulfide reductase activity"/>
    <property type="evidence" value="ECO:0007669"/>
    <property type="project" value="InterPro"/>
</dbReference>
<evidence type="ECO:0000256" key="1">
    <source>
        <dbReference type="ARBA" id="ARBA00008987"/>
    </source>
</evidence>
<evidence type="ECO:0000256" key="7">
    <source>
        <dbReference type="PIRSR" id="PIRSR000077-4"/>
    </source>
</evidence>
<dbReference type="EMBL" id="CP017634">
    <property type="protein sequence ID" value="ATW27378.1"/>
    <property type="molecule type" value="Genomic_DNA"/>
</dbReference>
<evidence type="ECO:0000256" key="2">
    <source>
        <dbReference type="ARBA" id="ARBA00022448"/>
    </source>
</evidence>
<reference evidence="9 10" key="1">
    <citation type="submission" date="2016-10" db="EMBL/GenBank/DDBJ databases">
        <title>Complete Genome Sequence of Peptococcaceae strain DCMF.</title>
        <authorList>
            <person name="Edwards R.J."/>
            <person name="Holland S.I."/>
            <person name="Deshpande N.P."/>
            <person name="Wong Y.K."/>
            <person name="Ertan H."/>
            <person name="Manefield M."/>
            <person name="Russell T.L."/>
            <person name="Lee M.J."/>
        </authorList>
    </citation>
    <scope>NUCLEOTIDE SEQUENCE [LARGE SCALE GENOMIC DNA]</scope>
    <source>
        <strain evidence="9 10">DCMF</strain>
    </source>
</reference>
<evidence type="ECO:0000313" key="9">
    <source>
        <dbReference type="EMBL" id="ATW27378.1"/>
    </source>
</evidence>
<dbReference type="InterPro" id="IPR013766">
    <property type="entry name" value="Thioredoxin_domain"/>
</dbReference>
<dbReference type="InterPro" id="IPR036249">
    <property type="entry name" value="Thioredoxin-like_sf"/>
</dbReference>
<evidence type="ECO:0000259" key="8">
    <source>
        <dbReference type="PROSITE" id="PS51352"/>
    </source>
</evidence>
<dbReference type="PANTHER" id="PTHR45663">
    <property type="entry name" value="GEO12009P1"/>
    <property type="match status" value="1"/>
</dbReference>
<name>A0A3G1KY17_FORW1</name>
<dbReference type="Gene3D" id="3.40.30.10">
    <property type="entry name" value="Glutaredoxin"/>
    <property type="match status" value="1"/>
</dbReference>
<organism evidence="9 10">
    <name type="scientific">Formimonas warabiya</name>
    <dbReference type="NCBI Taxonomy" id="1761012"/>
    <lineage>
        <taxon>Bacteria</taxon>
        <taxon>Bacillati</taxon>
        <taxon>Bacillota</taxon>
        <taxon>Clostridia</taxon>
        <taxon>Eubacteriales</taxon>
        <taxon>Peptococcaceae</taxon>
        <taxon>Candidatus Formimonas</taxon>
    </lineage>
</organism>
<sequence length="111" mass="12536">MTQGSLNPISPGDFDQLTFDSPVPVTVFFGAERCQVCKELLPTVEEIARDYAGKMNFYWVDVDEYKTLATRFRLRGIPQILIFHQGEIKERIGGLAEKEAIQEKIDSVLGV</sequence>
<gene>
    <name evidence="9" type="ORF">DCMF_23835</name>
</gene>
<dbReference type="RefSeq" id="WP_148136730.1">
    <property type="nucleotide sequence ID" value="NZ_CP017634.1"/>
</dbReference>
<keyword evidence="2" id="KW-0813">Transport</keyword>
<evidence type="ECO:0000313" key="10">
    <source>
        <dbReference type="Proteomes" id="UP000323521"/>
    </source>
</evidence>
<dbReference type="Proteomes" id="UP000323521">
    <property type="component" value="Chromosome"/>
</dbReference>
<comment type="similarity">
    <text evidence="1 6">Belongs to the thioredoxin family.</text>
</comment>
<evidence type="ECO:0000256" key="5">
    <source>
        <dbReference type="ARBA" id="ARBA00023284"/>
    </source>
</evidence>
<dbReference type="InterPro" id="IPR005746">
    <property type="entry name" value="Thioredoxin"/>
</dbReference>
<accession>A0A3G1KY17</accession>
<protein>
    <recommendedName>
        <fullName evidence="6">Thioredoxin</fullName>
    </recommendedName>
</protein>
<dbReference type="CDD" id="cd02947">
    <property type="entry name" value="TRX_family"/>
    <property type="match status" value="1"/>
</dbReference>
<evidence type="ECO:0000256" key="3">
    <source>
        <dbReference type="ARBA" id="ARBA00022982"/>
    </source>
</evidence>
<dbReference type="GO" id="GO:0005737">
    <property type="term" value="C:cytoplasm"/>
    <property type="evidence" value="ECO:0007669"/>
    <property type="project" value="TreeGrafter"/>
</dbReference>